<sequence>MFIHLGGDMVLRSKKIIAILDQTNESQDNQQFLISQEKEKKTIQISEDNTKSVVITDSHIYLSPISSHTLKRRAETVTVIEEEE</sequence>
<dbReference type="EMBL" id="JAHQCS010000039">
    <property type="protein sequence ID" value="MBU9710606.1"/>
    <property type="molecule type" value="Genomic_DNA"/>
</dbReference>
<gene>
    <name evidence="1" type="ORF">KS419_02465</name>
</gene>
<accession>A0ABS6JAP5</accession>
<keyword evidence="2" id="KW-1185">Reference proteome</keyword>
<evidence type="ECO:0000313" key="1">
    <source>
        <dbReference type="EMBL" id="MBU9710606.1"/>
    </source>
</evidence>
<dbReference type="InterPro" id="IPR007169">
    <property type="entry name" value="RemA-like"/>
</dbReference>
<reference evidence="1 2" key="1">
    <citation type="submission" date="2021-06" db="EMBL/GenBank/DDBJ databases">
        <title>Bacillus sp. RD4P76, an endophyte from a halophyte.</title>
        <authorList>
            <person name="Sun J.-Q."/>
        </authorList>
    </citation>
    <scope>NUCLEOTIDE SEQUENCE [LARGE SCALE GENOMIC DNA]</scope>
    <source>
        <strain evidence="1 2">CGMCC 1.15917</strain>
    </source>
</reference>
<dbReference type="Pfam" id="PF04025">
    <property type="entry name" value="RemA-like"/>
    <property type="match status" value="1"/>
</dbReference>
<dbReference type="Proteomes" id="UP000784880">
    <property type="component" value="Unassembled WGS sequence"/>
</dbReference>
<evidence type="ECO:0000313" key="2">
    <source>
        <dbReference type="Proteomes" id="UP000784880"/>
    </source>
</evidence>
<dbReference type="NCBIfam" id="NF046065">
    <property type="entry name" value="MtxRegRemB"/>
    <property type="match status" value="1"/>
</dbReference>
<name>A0ABS6JAP5_9BACI</name>
<comment type="caution">
    <text evidence="1">The sequence shown here is derived from an EMBL/GenBank/DDBJ whole genome shotgun (WGS) entry which is preliminary data.</text>
</comment>
<protein>
    <submittedName>
        <fullName evidence="1">DUF370 domain-containing protein</fullName>
    </submittedName>
</protein>
<dbReference type="RefSeq" id="WP_217064499.1">
    <property type="nucleotide sequence ID" value="NZ_JAHQCS010000039.1"/>
</dbReference>
<organism evidence="1 2">
    <name type="scientific">Evansella tamaricis</name>
    <dbReference type="NCBI Taxonomy" id="2069301"/>
    <lineage>
        <taxon>Bacteria</taxon>
        <taxon>Bacillati</taxon>
        <taxon>Bacillota</taxon>
        <taxon>Bacilli</taxon>
        <taxon>Bacillales</taxon>
        <taxon>Bacillaceae</taxon>
        <taxon>Evansella</taxon>
    </lineage>
</organism>
<proteinExistence type="predicted"/>